<dbReference type="SUPFAM" id="SSF51735">
    <property type="entry name" value="NAD(P)-binding Rossmann-fold domains"/>
    <property type="match status" value="1"/>
</dbReference>
<keyword evidence="3" id="KW-1185">Reference proteome</keyword>
<dbReference type="KEGG" id="gsh:117367522"/>
<dbReference type="InterPro" id="IPR036291">
    <property type="entry name" value="NAD(P)-bd_dom_sf"/>
</dbReference>
<dbReference type="GeneID" id="117367522"/>
<reference evidence="4" key="1">
    <citation type="submission" date="2025-08" db="UniProtKB">
        <authorList>
            <consortium name="RefSeq"/>
        </authorList>
    </citation>
    <scope>IDENTIFICATION</scope>
</reference>
<dbReference type="PRINTS" id="PR00080">
    <property type="entry name" value="SDRFAMILY"/>
</dbReference>
<evidence type="ECO:0000313" key="3">
    <source>
        <dbReference type="Proteomes" id="UP000515159"/>
    </source>
</evidence>
<dbReference type="CTD" id="51171"/>
<dbReference type="Pfam" id="PF13561">
    <property type="entry name" value="adh_short_C2"/>
    <property type="match status" value="1"/>
</dbReference>
<dbReference type="GO" id="GO:0004303">
    <property type="term" value="F:estradiol 17-beta-dehydrogenase [NAD(P)+] activity"/>
    <property type="evidence" value="ECO:0007669"/>
    <property type="project" value="TreeGrafter"/>
</dbReference>
<keyword evidence="2" id="KW-0560">Oxidoreductase</keyword>
<dbReference type="RefSeq" id="XP_033816012.1">
    <property type="nucleotide sequence ID" value="XM_033960121.1"/>
</dbReference>
<accession>A0A6P8SCU4</accession>
<comment type="similarity">
    <text evidence="1">Belongs to the short-chain dehydrogenases/reductases (SDR) family.</text>
</comment>
<dbReference type="PANTHER" id="PTHR43658:SF8">
    <property type="entry name" value="17-BETA-HYDROXYSTEROID DEHYDROGENASE 14-RELATED"/>
    <property type="match status" value="1"/>
</dbReference>
<name>A0A6P8SCU4_GEOSA</name>
<dbReference type="AlphaFoldDB" id="A0A6P8SCU4"/>
<dbReference type="FunCoup" id="A0A6P8SCU4">
    <property type="interactions" value="294"/>
</dbReference>
<sequence>MASAAAAGRRYSERVALVTGGTGGIGRAVVRLFVQNGARVVTCAKEEAAGDLEKEMKAMGVGECFYVTCDVTKECDIKRLVEETLKRFGRLDCLVNNAGWHPPEQMIDDTSADDFRALLDFNLLSCFLTAKYSLPHLRKTQGNIINVSSLVGIIGQSHAIPYVSTKGAITAMTKAMAVDESKYGVRVNCISPGNIWTPMWQEFASSAPDPAAMIQGGKDAQLTGRMGTPEECAQAVLYLAAEATFCTGIDLILSGGAELNYAIKNQQRNRSSIYN</sequence>
<dbReference type="Gene3D" id="3.40.50.720">
    <property type="entry name" value="NAD(P)-binding Rossmann-like Domain"/>
    <property type="match status" value="1"/>
</dbReference>
<dbReference type="GO" id="GO:0005829">
    <property type="term" value="C:cytosol"/>
    <property type="evidence" value="ECO:0007669"/>
    <property type="project" value="TreeGrafter"/>
</dbReference>
<dbReference type="GO" id="GO:0006706">
    <property type="term" value="P:steroid catabolic process"/>
    <property type="evidence" value="ECO:0007669"/>
    <property type="project" value="TreeGrafter"/>
</dbReference>
<dbReference type="InParanoid" id="A0A6P8SCU4"/>
<organism evidence="3 4">
    <name type="scientific">Geotrypetes seraphini</name>
    <name type="common">Gaboon caecilian</name>
    <name type="synonym">Caecilia seraphini</name>
    <dbReference type="NCBI Taxonomy" id="260995"/>
    <lineage>
        <taxon>Eukaryota</taxon>
        <taxon>Metazoa</taxon>
        <taxon>Chordata</taxon>
        <taxon>Craniata</taxon>
        <taxon>Vertebrata</taxon>
        <taxon>Euteleostomi</taxon>
        <taxon>Amphibia</taxon>
        <taxon>Gymnophiona</taxon>
        <taxon>Geotrypetes</taxon>
    </lineage>
</organism>
<protein>
    <submittedName>
        <fullName evidence="4">17-beta-hydroxysteroid dehydrogenase 14 isoform X1</fullName>
    </submittedName>
</protein>
<proteinExistence type="inferred from homology"/>
<dbReference type="InterPro" id="IPR002347">
    <property type="entry name" value="SDR_fam"/>
</dbReference>
<evidence type="ECO:0000256" key="1">
    <source>
        <dbReference type="ARBA" id="ARBA00006484"/>
    </source>
</evidence>
<evidence type="ECO:0000256" key="2">
    <source>
        <dbReference type="ARBA" id="ARBA00023002"/>
    </source>
</evidence>
<dbReference type="OrthoDB" id="47007at2759"/>
<dbReference type="Proteomes" id="UP000515159">
    <property type="component" value="Chromosome 10"/>
</dbReference>
<evidence type="ECO:0000313" key="4">
    <source>
        <dbReference type="RefSeq" id="XP_033816012.1"/>
    </source>
</evidence>
<dbReference type="FunFam" id="3.40.50.720:FF:000084">
    <property type="entry name" value="Short-chain dehydrogenase reductase"/>
    <property type="match status" value="1"/>
</dbReference>
<dbReference type="PROSITE" id="PS00061">
    <property type="entry name" value="ADH_SHORT"/>
    <property type="match status" value="1"/>
</dbReference>
<dbReference type="InterPro" id="IPR020904">
    <property type="entry name" value="Sc_DH/Rdtase_CS"/>
</dbReference>
<dbReference type="PRINTS" id="PR00081">
    <property type="entry name" value="GDHRDH"/>
</dbReference>
<dbReference type="PANTHER" id="PTHR43658">
    <property type="entry name" value="SHORT-CHAIN DEHYDROGENASE/REDUCTASE"/>
    <property type="match status" value="1"/>
</dbReference>
<gene>
    <name evidence="4" type="primary">HSD17B14</name>
</gene>